<dbReference type="PANTHER" id="PTHR10963">
    <property type="entry name" value="GLYCOSYL HYDROLASE-RELATED"/>
    <property type="match status" value="1"/>
</dbReference>
<gene>
    <name evidence="7" type="primary">UTR2</name>
    <name evidence="7" type="ORF">CAAN4_E09494</name>
</gene>
<feature type="domain" description="GH16" evidence="6">
    <location>
        <begin position="63"/>
        <end position="292"/>
    </location>
</feature>
<organism evidence="7 8">
    <name type="scientific">[Candida] anglica</name>
    <dbReference type="NCBI Taxonomy" id="148631"/>
    <lineage>
        <taxon>Eukaryota</taxon>
        <taxon>Fungi</taxon>
        <taxon>Dikarya</taxon>
        <taxon>Ascomycota</taxon>
        <taxon>Saccharomycotina</taxon>
        <taxon>Pichiomycetes</taxon>
        <taxon>Debaryomycetaceae</taxon>
        <taxon>Kurtzmaniella</taxon>
    </lineage>
</organism>
<keyword evidence="2" id="KW-0378">Hydrolase</keyword>
<evidence type="ECO:0000313" key="7">
    <source>
        <dbReference type="EMBL" id="CAK7908265.1"/>
    </source>
</evidence>
<dbReference type="Proteomes" id="UP001497600">
    <property type="component" value="Chromosome E"/>
</dbReference>
<dbReference type="GO" id="GO:0016798">
    <property type="term" value="F:hydrolase activity, acting on glycosyl bonds"/>
    <property type="evidence" value="ECO:0007669"/>
    <property type="project" value="UniProtKB-KW"/>
</dbReference>
<feature type="chain" id="PRO_5046610329" evidence="5">
    <location>
        <begin position="21"/>
        <end position="467"/>
    </location>
</feature>
<evidence type="ECO:0000256" key="1">
    <source>
        <dbReference type="ARBA" id="ARBA00022729"/>
    </source>
</evidence>
<feature type="compositionally biased region" description="Polar residues" evidence="4">
    <location>
        <begin position="374"/>
        <end position="390"/>
    </location>
</feature>
<dbReference type="Pfam" id="PF00722">
    <property type="entry name" value="Glyco_hydro_16"/>
    <property type="match status" value="1"/>
</dbReference>
<keyword evidence="8" id="KW-1185">Reference proteome</keyword>
<dbReference type="SUPFAM" id="SSF49899">
    <property type="entry name" value="Concanavalin A-like lectins/glucanases"/>
    <property type="match status" value="1"/>
</dbReference>
<dbReference type="PANTHER" id="PTHR10963:SF22">
    <property type="entry name" value="GLYCOSIDASE CRH2-RELATED"/>
    <property type="match status" value="1"/>
</dbReference>
<evidence type="ECO:0000256" key="3">
    <source>
        <dbReference type="ARBA" id="ARBA00023295"/>
    </source>
</evidence>
<dbReference type="PROSITE" id="PS51762">
    <property type="entry name" value="GH16_2"/>
    <property type="match status" value="1"/>
</dbReference>
<name>A0ABP0ECX9_9ASCO</name>
<evidence type="ECO:0000313" key="8">
    <source>
        <dbReference type="Proteomes" id="UP001497600"/>
    </source>
</evidence>
<evidence type="ECO:0000256" key="2">
    <source>
        <dbReference type="ARBA" id="ARBA00022801"/>
    </source>
</evidence>
<keyword evidence="1 5" id="KW-0732">Signal</keyword>
<proteinExistence type="predicted"/>
<dbReference type="CDD" id="cd06923">
    <property type="entry name" value="ChtBD1_GH16"/>
    <property type="match status" value="1"/>
</dbReference>
<evidence type="ECO:0000259" key="6">
    <source>
        <dbReference type="PROSITE" id="PS51762"/>
    </source>
</evidence>
<dbReference type="Gene3D" id="2.60.120.200">
    <property type="match status" value="1"/>
</dbReference>
<evidence type="ECO:0000256" key="4">
    <source>
        <dbReference type="SAM" id="MobiDB-lite"/>
    </source>
</evidence>
<feature type="region of interest" description="Disordered" evidence="4">
    <location>
        <begin position="424"/>
        <end position="443"/>
    </location>
</feature>
<protein>
    <submittedName>
        <fullName evidence="7">Extracellular glycosidase Utr2p</fullName>
    </submittedName>
</protein>
<dbReference type="EMBL" id="OZ004257">
    <property type="protein sequence ID" value="CAK7908265.1"/>
    <property type="molecule type" value="Genomic_DNA"/>
</dbReference>
<reference evidence="7 8" key="1">
    <citation type="submission" date="2024-01" db="EMBL/GenBank/DDBJ databases">
        <authorList>
            <consortium name="Genoscope - CEA"/>
            <person name="William W."/>
        </authorList>
    </citation>
    <scope>NUCLEOTIDE SEQUENCE [LARGE SCALE GENOMIC DNA]</scope>
    <source>
        <strain evidence="7 8">29B2s-10</strain>
    </source>
</reference>
<feature type="signal peptide" evidence="5">
    <location>
        <begin position="1"/>
        <end position="20"/>
    </location>
</feature>
<feature type="region of interest" description="Disordered" evidence="4">
    <location>
        <begin position="344"/>
        <end position="414"/>
    </location>
</feature>
<accession>A0ABP0ECX9</accession>
<dbReference type="InterPro" id="IPR013320">
    <property type="entry name" value="ConA-like_dom_sf"/>
</dbReference>
<feature type="compositionally biased region" description="Low complexity" evidence="4">
    <location>
        <begin position="357"/>
        <end position="373"/>
    </location>
</feature>
<dbReference type="InterPro" id="IPR050546">
    <property type="entry name" value="Glycosyl_Hydrlase_16"/>
</dbReference>
<sequence>MKYTYLALLFVAFKACLVLADSETIFCNSTSQCPEEQPCCSQYGQCGTGFYCLGGCDPRYSFNLSACMPMPVMKEFNTSFTNISEIANINDYLGNASETDWIYSGHIAGHNKDLMLQMPNGTTGSVISSSSYLWYGKVSARLKTSRTNGVVTAFILFSDVQDEIDFECVGYNLTFPQSNYYSRGFLDYHNANSSETSDTFENYHLYELDWDQDRIEWSIDGSVVRTLTKESTWNDTAKVFNYPQTPTRIQMSLWPGGALSNGLGTIEWAGGAIDWNAADIQQYGYFYAYLDYVSYKAHDWPEGVKRVGSNNTKDLNAFVYNSSNGNQSNIMWVKAKTWIGSSDASGLNPDNEDEEVTTVISSGSSKSTKTNTIPRKTSSGTNTNVPTMVTNGAPKATGGSNGSGNSGDSNTVAYNSEDGFVQNYKATSTGTNGGSSGSSSNEGSSLNLDWVIGMVSAMGVGVFSFLV</sequence>
<evidence type="ECO:0000256" key="5">
    <source>
        <dbReference type="SAM" id="SignalP"/>
    </source>
</evidence>
<dbReference type="InterPro" id="IPR000757">
    <property type="entry name" value="Beta-glucanase-like"/>
</dbReference>
<keyword evidence="3 7" id="KW-0326">Glycosidase</keyword>